<evidence type="ECO:0000259" key="3">
    <source>
        <dbReference type="PROSITE" id="PS50157"/>
    </source>
</evidence>
<dbReference type="WBParaSite" id="Pan_g3698.t2">
    <property type="protein sequence ID" value="Pan_g3698.t2"/>
    <property type="gene ID" value="Pan_g3698"/>
</dbReference>
<feature type="region of interest" description="Disordered" evidence="2">
    <location>
        <begin position="1"/>
        <end position="130"/>
    </location>
</feature>
<keyword evidence="1" id="KW-0862">Zinc</keyword>
<organism evidence="4 5">
    <name type="scientific">Panagrellus redivivus</name>
    <name type="common">Microworm</name>
    <dbReference type="NCBI Taxonomy" id="6233"/>
    <lineage>
        <taxon>Eukaryota</taxon>
        <taxon>Metazoa</taxon>
        <taxon>Ecdysozoa</taxon>
        <taxon>Nematoda</taxon>
        <taxon>Chromadorea</taxon>
        <taxon>Rhabditida</taxon>
        <taxon>Tylenchina</taxon>
        <taxon>Panagrolaimomorpha</taxon>
        <taxon>Panagrolaimoidea</taxon>
        <taxon>Panagrolaimidae</taxon>
        <taxon>Panagrellus</taxon>
    </lineage>
</organism>
<protein>
    <submittedName>
        <fullName evidence="5">C2H2-type domain-containing protein</fullName>
    </submittedName>
</protein>
<feature type="domain" description="C2H2-type" evidence="3">
    <location>
        <begin position="295"/>
        <end position="324"/>
    </location>
</feature>
<reference evidence="5" key="2">
    <citation type="submission" date="2020-10" db="UniProtKB">
        <authorList>
            <consortium name="WormBaseParasite"/>
        </authorList>
    </citation>
    <scope>IDENTIFICATION</scope>
</reference>
<evidence type="ECO:0000313" key="4">
    <source>
        <dbReference type="Proteomes" id="UP000492821"/>
    </source>
</evidence>
<dbReference type="PROSITE" id="PS50157">
    <property type="entry name" value="ZINC_FINGER_C2H2_2"/>
    <property type="match status" value="1"/>
</dbReference>
<accession>A0A7E4VWQ1</accession>
<sequence>MVGTQRTAGTLTNTGQQASRLGPKISYDNFSWDARKPTALLTNKGWGDGWMDASGDDDDDDKTTHNTTPSSEAKERGGDGDIEVGPSSMGRRKQSNPLKVSADGEPTTPKVVKSASPESETAPPTPKRSKIDFSIAAQLESANKPSTSTSTDNGNHHSLQNALKAYETLLSELNSKPNGIKPGPLLRLTKQVDQLASRDGKRNPATESALDLRVKRASNSAPAPGIQVIPVFKTPTSPLAKKPSTSAPLASDDDSLRKLSSLVGKAGSTMSAHMAAVVKSAPHELKDDNDPCTVFTCLQCFQRFDSMQELTEHMRKTQHLSQQLTSGKLPYCNGNGTTANGSAAAFVPADLKPHLNPKISTTTHTSSSRACSYRYRCTLCGFCNDSSIEEHMRSLHGFQAPSEWIPVVKLIPI</sequence>
<evidence type="ECO:0000256" key="1">
    <source>
        <dbReference type="PROSITE-ProRule" id="PRU00042"/>
    </source>
</evidence>
<dbReference type="GO" id="GO:0008270">
    <property type="term" value="F:zinc ion binding"/>
    <property type="evidence" value="ECO:0007669"/>
    <property type="project" value="UniProtKB-KW"/>
</dbReference>
<keyword evidence="1" id="KW-0863">Zinc-finger</keyword>
<dbReference type="AlphaFoldDB" id="A0A7E4VWQ1"/>
<feature type="compositionally biased region" description="Polar residues" evidence="2">
    <location>
        <begin position="1"/>
        <end position="19"/>
    </location>
</feature>
<dbReference type="InterPro" id="IPR013087">
    <property type="entry name" value="Znf_C2H2_type"/>
</dbReference>
<reference evidence="4" key="1">
    <citation type="journal article" date="2013" name="Genetics">
        <title>The draft genome and transcriptome of Panagrellus redivivus are shaped by the harsh demands of a free-living lifestyle.</title>
        <authorList>
            <person name="Srinivasan J."/>
            <person name="Dillman A.R."/>
            <person name="Macchietto M.G."/>
            <person name="Heikkinen L."/>
            <person name="Lakso M."/>
            <person name="Fracchia K.M."/>
            <person name="Antoshechkin I."/>
            <person name="Mortazavi A."/>
            <person name="Wong G."/>
            <person name="Sternberg P.W."/>
        </authorList>
    </citation>
    <scope>NUCLEOTIDE SEQUENCE [LARGE SCALE GENOMIC DNA]</scope>
    <source>
        <strain evidence="4">MT8872</strain>
    </source>
</reference>
<keyword evidence="1" id="KW-0479">Metal-binding</keyword>
<evidence type="ECO:0000313" key="5">
    <source>
        <dbReference type="WBParaSite" id="Pan_g3698.t2"/>
    </source>
</evidence>
<proteinExistence type="predicted"/>
<evidence type="ECO:0000256" key="2">
    <source>
        <dbReference type="SAM" id="MobiDB-lite"/>
    </source>
</evidence>
<dbReference type="SMART" id="SM00355">
    <property type="entry name" value="ZnF_C2H2"/>
    <property type="match status" value="2"/>
</dbReference>
<dbReference type="Proteomes" id="UP000492821">
    <property type="component" value="Unassembled WGS sequence"/>
</dbReference>
<dbReference type="PROSITE" id="PS00028">
    <property type="entry name" value="ZINC_FINGER_C2H2_1"/>
    <property type="match status" value="1"/>
</dbReference>
<keyword evidence="4" id="KW-1185">Reference proteome</keyword>
<name>A0A7E4VWQ1_PANRE</name>